<dbReference type="FunFam" id="3.40.50.620:FF:000021">
    <property type="entry name" value="Riboflavin biosynthesis protein"/>
    <property type="match status" value="1"/>
</dbReference>
<evidence type="ECO:0000256" key="12">
    <source>
        <dbReference type="ARBA" id="ARBA00047880"/>
    </source>
</evidence>
<keyword evidence="7 14" id="KW-0547">Nucleotide-binding</keyword>
<gene>
    <name evidence="16" type="primary">ribF</name>
    <name evidence="16" type="ORF">HY768_01425</name>
</gene>
<keyword evidence="6 14" id="KW-0548">Nucleotidyltransferase</keyword>
<reference evidence="16" key="1">
    <citation type="submission" date="2020-07" db="EMBL/GenBank/DDBJ databases">
        <title>Huge and variable diversity of episymbiotic CPR bacteria and DPANN archaea in groundwater ecosystems.</title>
        <authorList>
            <person name="He C.Y."/>
            <person name="Keren R."/>
            <person name="Whittaker M."/>
            <person name="Farag I.F."/>
            <person name="Doudna J."/>
            <person name="Cate J.H.D."/>
            <person name="Banfield J.F."/>
        </authorList>
    </citation>
    <scope>NUCLEOTIDE SEQUENCE</scope>
    <source>
        <strain evidence="16">NC_groundwater_1520_Pr4_B-0.1um_53_5</strain>
    </source>
</reference>
<keyword evidence="3 14" id="KW-0285">Flavoprotein</keyword>
<protein>
    <recommendedName>
        <fullName evidence="14">Riboflavin biosynthesis protein</fullName>
    </recommendedName>
    <domain>
        <recommendedName>
            <fullName evidence="14">Riboflavin kinase</fullName>
            <ecNumber evidence="14">2.7.1.26</ecNumber>
        </recommendedName>
        <alternativeName>
            <fullName evidence="14">Flavokinase</fullName>
        </alternativeName>
    </domain>
    <domain>
        <recommendedName>
            <fullName evidence="14">FMN adenylyltransferase</fullName>
            <ecNumber evidence="14">2.7.7.2</ecNumber>
        </recommendedName>
        <alternativeName>
            <fullName evidence="14">FAD pyrophosphorylase</fullName>
        </alternativeName>
        <alternativeName>
            <fullName evidence="14">FAD synthase</fullName>
        </alternativeName>
    </domain>
</protein>
<dbReference type="Pfam" id="PF06574">
    <property type="entry name" value="FAD_syn"/>
    <property type="match status" value="1"/>
</dbReference>
<comment type="pathway">
    <text evidence="2 14">Cofactor biosynthesis; FMN biosynthesis; FMN from riboflavin (ATP route): step 1/1.</text>
</comment>
<evidence type="ECO:0000256" key="7">
    <source>
        <dbReference type="ARBA" id="ARBA00022741"/>
    </source>
</evidence>
<dbReference type="SMART" id="SM00904">
    <property type="entry name" value="Flavokinase"/>
    <property type="match status" value="1"/>
</dbReference>
<evidence type="ECO:0000256" key="1">
    <source>
        <dbReference type="ARBA" id="ARBA00004726"/>
    </source>
</evidence>
<dbReference type="GO" id="GO:0009398">
    <property type="term" value="P:FMN biosynthetic process"/>
    <property type="evidence" value="ECO:0007669"/>
    <property type="project" value="UniProtKB-UniRule"/>
</dbReference>
<evidence type="ECO:0000256" key="2">
    <source>
        <dbReference type="ARBA" id="ARBA00005201"/>
    </source>
</evidence>
<evidence type="ECO:0000256" key="6">
    <source>
        <dbReference type="ARBA" id="ARBA00022695"/>
    </source>
</evidence>
<evidence type="ECO:0000313" key="17">
    <source>
        <dbReference type="Proteomes" id="UP000736328"/>
    </source>
</evidence>
<dbReference type="SUPFAM" id="SSF82114">
    <property type="entry name" value="Riboflavin kinase-like"/>
    <property type="match status" value="1"/>
</dbReference>
<evidence type="ECO:0000313" key="16">
    <source>
        <dbReference type="EMBL" id="MBI4725882.1"/>
    </source>
</evidence>
<evidence type="ECO:0000259" key="15">
    <source>
        <dbReference type="SMART" id="SM00904"/>
    </source>
</evidence>
<evidence type="ECO:0000256" key="14">
    <source>
        <dbReference type="PIRNR" id="PIRNR004491"/>
    </source>
</evidence>
<evidence type="ECO:0000256" key="9">
    <source>
        <dbReference type="ARBA" id="ARBA00022827"/>
    </source>
</evidence>
<sequence>MLTITRLNNFGKEHPGAVVALGVFDGLHRGHQALIKKLVARALQSGRQSVALTFEPHPQKVLRRTSQPFILTTGPEKKLLLSRMGVDVMAVIRFSKSMAEMAPEQFVKKILVNKLGAATVICGEDCGFGAGREGDIGLLKALGLKYGFMVEGITACKSRQEKIGSTLIRRQIQKGLFNQAVKLLGHPYLINGLVVKGRGVGRKLGYPTANLKANDKLKLIPGDGVYTARALVGKKTYDGMLYIGGRPTFGGKSTRAIEFSAFENPGNLYGRELTLEVHQFIRPDKKFGSLEHLNKTIAGDQIKIRNYFT</sequence>
<dbReference type="PANTHER" id="PTHR22749:SF6">
    <property type="entry name" value="RIBOFLAVIN KINASE"/>
    <property type="match status" value="1"/>
</dbReference>
<dbReference type="EC" id="2.7.7.2" evidence="14"/>
<dbReference type="InterPro" id="IPR023465">
    <property type="entry name" value="Riboflavin_kinase_dom_sf"/>
</dbReference>
<dbReference type="GO" id="GO:0003919">
    <property type="term" value="F:FMN adenylyltransferase activity"/>
    <property type="evidence" value="ECO:0007669"/>
    <property type="project" value="UniProtKB-UniRule"/>
</dbReference>
<keyword evidence="5 14" id="KW-0808">Transferase</keyword>
<feature type="domain" description="Riboflavin kinase" evidence="15">
    <location>
        <begin position="183"/>
        <end position="309"/>
    </location>
</feature>
<evidence type="ECO:0000256" key="4">
    <source>
        <dbReference type="ARBA" id="ARBA00022643"/>
    </source>
</evidence>
<dbReference type="NCBIfam" id="TIGR00083">
    <property type="entry name" value="ribF"/>
    <property type="match status" value="1"/>
</dbReference>
<dbReference type="SUPFAM" id="SSF52374">
    <property type="entry name" value="Nucleotidylyl transferase"/>
    <property type="match status" value="1"/>
</dbReference>
<comment type="pathway">
    <text evidence="1 14">Cofactor biosynthesis; FAD biosynthesis; FAD from FMN: step 1/1.</text>
</comment>
<evidence type="ECO:0000256" key="8">
    <source>
        <dbReference type="ARBA" id="ARBA00022777"/>
    </source>
</evidence>
<organism evidence="16 17">
    <name type="scientific">candidate division TA06 bacterium</name>
    <dbReference type="NCBI Taxonomy" id="2250710"/>
    <lineage>
        <taxon>Bacteria</taxon>
        <taxon>Bacteria division TA06</taxon>
    </lineage>
</organism>
<dbReference type="PIRSF" id="PIRSF004491">
    <property type="entry name" value="FAD_Synth"/>
    <property type="match status" value="1"/>
</dbReference>
<dbReference type="GO" id="GO:0008531">
    <property type="term" value="F:riboflavin kinase activity"/>
    <property type="evidence" value="ECO:0007669"/>
    <property type="project" value="UniProtKB-UniRule"/>
</dbReference>
<dbReference type="InterPro" id="IPR015865">
    <property type="entry name" value="Riboflavin_kinase_bac/euk"/>
</dbReference>
<dbReference type="InterPro" id="IPR023468">
    <property type="entry name" value="Riboflavin_kinase"/>
</dbReference>
<keyword evidence="10 14" id="KW-0067">ATP-binding</keyword>
<comment type="catalytic activity">
    <reaction evidence="13 14">
        <text>FMN + ATP + H(+) = FAD + diphosphate</text>
        <dbReference type="Rhea" id="RHEA:17237"/>
        <dbReference type="ChEBI" id="CHEBI:15378"/>
        <dbReference type="ChEBI" id="CHEBI:30616"/>
        <dbReference type="ChEBI" id="CHEBI:33019"/>
        <dbReference type="ChEBI" id="CHEBI:57692"/>
        <dbReference type="ChEBI" id="CHEBI:58210"/>
        <dbReference type="EC" id="2.7.7.2"/>
    </reaction>
</comment>
<dbReference type="Pfam" id="PF01687">
    <property type="entry name" value="Flavokinase"/>
    <property type="match status" value="1"/>
</dbReference>
<evidence type="ECO:0000256" key="5">
    <source>
        <dbReference type="ARBA" id="ARBA00022679"/>
    </source>
</evidence>
<keyword evidence="4 14" id="KW-0288">FMN</keyword>
<proteinExistence type="inferred from homology"/>
<keyword evidence="8 14" id="KW-0418">Kinase</keyword>
<dbReference type="Gene3D" id="2.40.30.30">
    <property type="entry name" value="Riboflavin kinase-like"/>
    <property type="match status" value="1"/>
</dbReference>
<dbReference type="InterPro" id="IPR015864">
    <property type="entry name" value="FAD_synthase"/>
</dbReference>
<comment type="caution">
    <text evidence="16">The sequence shown here is derived from an EMBL/GenBank/DDBJ whole genome shotgun (WGS) entry which is preliminary data.</text>
</comment>
<dbReference type="InterPro" id="IPR014729">
    <property type="entry name" value="Rossmann-like_a/b/a_fold"/>
</dbReference>
<evidence type="ECO:0000256" key="11">
    <source>
        <dbReference type="ARBA" id="ARBA00023268"/>
    </source>
</evidence>
<dbReference type="GO" id="GO:0005524">
    <property type="term" value="F:ATP binding"/>
    <property type="evidence" value="ECO:0007669"/>
    <property type="project" value="UniProtKB-UniRule"/>
</dbReference>
<keyword evidence="11" id="KW-0511">Multifunctional enzyme</keyword>
<dbReference type="EMBL" id="JACQXR010000014">
    <property type="protein sequence ID" value="MBI4725882.1"/>
    <property type="molecule type" value="Genomic_DNA"/>
</dbReference>
<dbReference type="GO" id="GO:0009231">
    <property type="term" value="P:riboflavin biosynthetic process"/>
    <property type="evidence" value="ECO:0007669"/>
    <property type="project" value="InterPro"/>
</dbReference>
<dbReference type="PANTHER" id="PTHR22749">
    <property type="entry name" value="RIBOFLAVIN KINASE/FMN ADENYLYLTRANSFERASE"/>
    <property type="match status" value="1"/>
</dbReference>
<evidence type="ECO:0000256" key="13">
    <source>
        <dbReference type="ARBA" id="ARBA00049494"/>
    </source>
</evidence>
<dbReference type="CDD" id="cd02064">
    <property type="entry name" value="FAD_synthetase_N"/>
    <property type="match status" value="1"/>
</dbReference>
<dbReference type="Proteomes" id="UP000736328">
    <property type="component" value="Unassembled WGS sequence"/>
</dbReference>
<dbReference type="EC" id="2.7.1.26" evidence="14"/>
<dbReference type="GO" id="GO:0006747">
    <property type="term" value="P:FAD biosynthetic process"/>
    <property type="evidence" value="ECO:0007669"/>
    <property type="project" value="UniProtKB-UniRule"/>
</dbReference>
<keyword evidence="9 14" id="KW-0274">FAD</keyword>
<name>A0A933MHB7_UNCT6</name>
<comment type="similarity">
    <text evidence="14">Belongs to the ribF family.</text>
</comment>
<accession>A0A933MHB7</accession>
<evidence type="ECO:0000256" key="10">
    <source>
        <dbReference type="ARBA" id="ARBA00022840"/>
    </source>
</evidence>
<dbReference type="InterPro" id="IPR002606">
    <property type="entry name" value="Riboflavin_kinase_bac"/>
</dbReference>
<dbReference type="AlphaFoldDB" id="A0A933MHB7"/>
<evidence type="ECO:0000256" key="3">
    <source>
        <dbReference type="ARBA" id="ARBA00022630"/>
    </source>
</evidence>
<comment type="catalytic activity">
    <reaction evidence="12 14">
        <text>riboflavin + ATP = FMN + ADP + H(+)</text>
        <dbReference type="Rhea" id="RHEA:14357"/>
        <dbReference type="ChEBI" id="CHEBI:15378"/>
        <dbReference type="ChEBI" id="CHEBI:30616"/>
        <dbReference type="ChEBI" id="CHEBI:57986"/>
        <dbReference type="ChEBI" id="CHEBI:58210"/>
        <dbReference type="ChEBI" id="CHEBI:456216"/>
        <dbReference type="EC" id="2.7.1.26"/>
    </reaction>
</comment>
<dbReference type="Gene3D" id="3.40.50.620">
    <property type="entry name" value="HUPs"/>
    <property type="match status" value="1"/>
</dbReference>